<dbReference type="Pfam" id="PF12678">
    <property type="entry name" value="zf-rbx1"/>
    <property type="match status" value="1"/>
</dbReference>
<organism evidence="8">
    <name type="scientific">Oryza sativa subsp. japonica</name>
    <name type="common">Rice</name>
    <dbReference type="NCBI Taxonomy" id="39947"/>
    <lineage>
        <taxon>Eukaryota</taxon>
        <taxon>Viridiplantae</taxon>
        <taxon>Streptophyta</taxon>
        <taxon>Embryophyta</taxon>
        <taxon>Tracheophyta</taxon>
        <taxon>Spermatophyta</taxon>
        <taxon>Magnoliopsida</taxon>
        <taxon>Liliopsida</taxon>
        <taxon>Poales</taxon>
        <taxon>Poaceae</taxon>
        <taxon>BOP clade</taxon>
        <taxon>Oryzoideae</taxon>
        <taxon>Oryzeae</taxon>
        <taxon>Oryzinae</taxon>
        <taxon>Oryza</taxon>
        <taxon>Oryza sativa</taxon>
    </lineage>
</organism>
<dbReference type="EMBL" id="CM000146">
    <property type="protein sequence ID" value="EAZ44133.1"/>
    <property type="molecule type" value="Genomic_DNA"/>
</dbReference>
<dbReference type="SMART" id="SM00184">
    <property type="entry name" value="RING"/>
    <property type="match status" value="1"/>
</dbReference>
<dbReference type="GO" id="GO:0008270">
    <property type="term" value="F:zinc ion binding"/>
    <property type="evidence" value="ECO:0007669"/>
    <property type="project" value="UniProtKB-KW"/>
</dbReference>
<dbReference type="PROSITE" id="PS50089">
    <property type="entry name" value="ZF_RING_2"/>
    <property type="match status" value="1"/>
</dbReference>
<dbReference type="Proteomes" id="UP000007752">
    <property type="component" value="Chromosome 9"/>
</dbReference>
<dbReference type="Gene3D" id="3.40.50.410">
    <property type="entry name" value="von Willebrand factor, type A domain"/>
    <property type="match status" value="1"/>
</dbReference>
<evidence type="ECO:0000256" key="1">
    <source>
        <dbReference type="ARBA" id="ARBA00004906"/>
    </source>
</evidence>
<evidence type="ECO:0000259" key="7">
    <source>
        <dbReference type="PROSITE" id="PS50089"/>
    </source>
</evidence>
<keyword evidence="3 6" id="KW-0863">Zinc-finger</keyword>
<reference evidence="8" key="1">
    <citation type="journal article" date="2005" name="PLoS Biol.">
        <title>The genomes of Oryza sativa: a history of duplications.</title>
        <authorList>
            <person name="Yu J."/>
            <person name="Wang J."/>
            <person name="Lin W."/>
            <person name="Li S."/>
            <person name="Li H."/>
            <person name="Zhou J."/>
            <person name="Ni P."/>
            <person name="Dong W."/>
            <person name="Hu S."/>
            <person name="Zeng C."/>
            <person name="Zhang J."/>
            <person name="Zhang Y."/>
            <person name="Li R."/>
            <person name="Xu Z."/>
            <person name="Li S."/>
            <person name="Li X."/>
            <person name="Zheng H."/>
            <person name="Cong L."/>
            <person name="Lin L."/>
            <person name="Yin J."/>
            <person name="Geng J."/>
            <person name="Li G."/>
            <person name="Shi J."/>
            <person name="Liu J."/>
            <person name="Lv H."/>
            <person name="Li J."/>
            <person name="Wang J."/>
            <person name="Deng Y."/>
            <person name="Ran L."/>
            <person name="Shi X."/>
            <person name="Wang X."/>
            <person name="Wu Q."/>
            <person name="Li C."/>
            <person name="Ren X."/>
            <person name="Wang J."/>
            <person name="Wang X."/>
            <person name="Li D."/>
            <person name="Liu D."/>
            <person name="Zhang X."/>
            <person name="Ji Z."/>
            <person name="Zhao W."/>
            <person name="Sun Y."/>
            <person name="Zhang Z."/>
            <person name="Bao J."/>
            <person name="Han Y."/>
            <person name="Dong L."/>
            <person name="Ji J."/>
            <person name="Chen P."/>
            <person name="Wu S."/>
            <person name="Liu J."/>
            <person name="Xiao Y."/>
            <person name="Bu D."/>
            <person name="Tan J."/>
            <person name="Yang L."/>
            <person name="Ye C."/>
            <person name="Zhang J."/>
            <person name="Xu J."/>
            <person name="Zhou Y."/>
            <person name="Yu Y."/>
            <person name="Zhang B."/>
            <person name="Zhuang S."/>
            <person name="Wei H."/>
            <person name="Liu B."/>
            <person name="Lei M."/>
            <person name="Yu H."/>
            <person name="Li Y."/>
            <person name="Xu H."/>
            <person name="Wei S."/>
            <person name="He X."/>
            <person name="Fang L."/>
            <person name="Zhang Z."/>
            <person name="Zhang Y."/>
            <person name="Huang X."/>
            <person name="Su Z."/>
            <person name="Tong W."/>
            <person name="Li J."/>
            <person name="Tong Z."/>
            <person name="Li S."/>
            <person name="Ye J."/>
            <person name="Wang L."/>
            <person name="Fang L."/>
            <person name="Lei T."/>
            <person name="Chen C."/>
            <person name="Chen H."/>
            <person name="Xu Z."/>
            <person name="Li H."/>
            <person name="Huang H."/>
            <person name="Zhang F."/>
            <person name="Xu H."/>
            <person name="Li N."/>
            <person name="Zhao C."/>
            <person name="Li S."/>
            <person name="Dong L."/>
            <person name="Huang Y."/>
            <person name="Li L."/>
            <person name="Xi Y."/>
            <person name="Qi Q."/>
            <person name="Li W."/>
            <person name="Zhang B."/>
            <person name="Hu W."/>
            <person name="Zhang Y."/>
            <person name="Tian X."/>
            <person name="Jiao Y."/>
            <person name="Liang X."/>
            <person name="Jin J."/>
            <person name="Gao L."/>
            <person name="Zheng W."/>
            <person name="Hao B."/>
            <person name="Liu S."/>
            <person name="Wang W."/>
            <person name="Yuan L."/>
            <person name="Cao M."/>
            <person name="McDermott J."/>
            <person name="Samudrala R."/>
            <person name="Wang J."/>
            <person name="Wong G.K."/>
            <person name="Yang H."/>
        </authorList>
    </citation>
    <scope>NUCLEOTIDE SEQUENCE [LARGE SCALE GENOMIC DNA]</scope>
</reference>
<dbReference type="PANTHER" id="PTHR10579">
    <property type="entry name" value="CALCIUM-ACTIVATED CHLORIDE CHANNEL REGULATOR"/>
    <property type="match status" value="1"/>
</dbReference>
<dbReference type="InterPro" id="IPR001841">
    <property type="entry name" value="Znf_RING"/>
</dbReference>
<reference evidence="8" key="2">
    <citation type="submission" date="2008-12" db="EMBL/GenBank/DDBJ databases">
        <title>Improved gene annotation of the rice (Oryza sativa) genomes.</title>
        <authorList>
            <person name="Wang J."/>
            <person name="Li R."/>
            <person name="Fan W."/>
            <person name="Huang Q."/>
            <person name="Zhang J."/>
            <person name="Zhou Y."/>
            <person name="Hu Y."/>
            <person name="Zi S."/>
            <person name="Li J."/>
            <person name="Ni P."/>
            <person name="Zheng H."/>
            <person name="Zhang Y."/>
            <person name="Zhao M."/>
            <person name="Hao Q."/>
            <person name="McDermott J."/>
            <person name="Samudrala R."/>
            <person name="Kristiansen K."/>
            <person name="Wong G.K.-S."/>
        </authorList>
    </citation>
    <scope>NUCLEOTIDE SEQUENCE</scope>
</reference>
<keyword evidence="4" id="KW-0833">Ubl conjugation pathway</keyword>
<evidence type="ECO:0000256" key="3">
    <source>
        <dbReference type="ARBA" id="ARBA00022771"/>
    </source>
</evidence>
<evidence type="ECO:0000256" key="2">
    <source>
        <dbReference type="ARBA" id="ARBA00022723"/>
    </source>
</evidence>
<keyword evidence="2" id="KW-0479">Metal-binding</keyword>
<evidence type="ECO:0000256" key="5">
    <source>
        <dbReference type="ARBA" id="ARBA00022833"/>
    </source>
</evidence>
<dbReference type="InterPro" id="IPR051266">
    <property type="entry name" value="CLCR"/>
</dbReference>
<dbReference type="InterPro" id="IPR036465">
    <property type="entry name" value="vWFA_dom_sf"/>
</dbReference>
<proteinExistence type="predicted"/>
<dbReference type="InterPro" id="IPR024766">
    <property type="entry name" value="Znf_RING_H2"/>
</dbReference>
<accession>A3BX44</accession>
<dbReference type="InterPro" id="IPR013083">
    <property type="entry name" value="Znf_RING/FYVE/PHD"/>
</dbReference>
<dbReference type="PANTHER" id="PTHR10579:SF47">
    <property type="entry name" value="OS09G0298500 PROTEIN"/>
    <property type="match status" value="1"/>
</dbReference>
<dbReference type="Gene3D" id="3.30.40.10">
    <property type="entry name" value="Zinc/RING finger domain, C3HC4 (zinc finger)"/>
    <property type="match status" value="1"/>
</dbReference>
<dbReference type="SUPFAM" id="SSF53300">
    <property type="entry name" value="vWA-like"/>
    <property type="match status" value="1"/>
</dbReference>
<protein>
    <recommendedName>
        <fullName evidence="7">RING-type domain-containing protein</fullName>
    </recommendedName>
</protein>
<name>A3BX44_ORYSJ</name>
<gene>
    <name evidence="8" type="ORF">OsJ_28758</name>
</gene>
<feature type="domain" description="RING-type" evidence="7">
    <location>
        <begin position="93"/>
        <end position="144"/>
    </location>
</feature>
<dbReference type="SUPFAM" id="SSF57850">
    <property type="entry name" value="RING/U-box"/>
    <property type="match status" value="1"/>
</dbReference>
<sequence length="542" mass="59380">MAGRCAGGGDGGGEGMLARLRRAAARRIGLSCASFFSHGRQLPFPASQDLVGESCAFSLISCSALNAPADSTDEDQEKLEEPTSTRMADKNLCAICLEPLSTGSVDIDNGDRPAIFTSQCSHSFHFLCIASNIRHGNVTCPICRAQWSQLPRDLKVPPLLQNNQSDPILRILDDNIATSRFNRRSSIRAARYNDDDPVEPYTLTEHVDPCLRFALIPSPVAAHHHALGHYPCGRVMPLQQHCQYSSSSMLSPPQIASPSGQRRAYLSVSLAPQPAMDLVLVASPNGPHLRLLKQAMALAVFSMRAIDRLAIVTNATTATRAFPLRRMSSHGKRMALQVIEHLCCVGGTDPVGALQKGLKILEDRAHQNPSSCILHLSDHPIRSCFGVDMNRFNIPVHQFHVGLGFGVQNGFVMHEFEELLARLLGGVISDTQLRIGEHGGVVRLGELRGGEERRIPLDLVSDCGFILVGYSYLEGGREDQFRTGEVAVGFEEKGDNRYCGVRDAGGLSIGGERRSSCCAERWDYLDPFMARRWAKHFNVYRA</sequence>
<dbReference type="AlphaFoldDB" id="A3BX44"/>
<evidence type="ECO:0000256" key="4">
    <source>
        <dbReference type="ARBA" id="ARBA00022786"/>
    </source>
</evidence>
<comment type="pathway">
    <text evidence="1">Protein modification; protein ubiquitination.</text>
</comment>
<keyword evidence="5" id="KW-0862">Zinc</keyword>
<evidence type="ECO:0000256" key="6">
    <source>
        <dbReference type="PROSITE-ProRule" id="PRU00175"/>
    </source>
</evidence>
<evidence type="ECO:0000313" key="8">
    <source>
        <dbReference type="EMBL" id="EAZ44133.1"/>
    </source>
</evidence>